<evidence type="ECO:0000313" key="3">
    <source>
        <dbReference type="Proteomes" id="UP000236290"/>
    </source>
</evidence>
<feature type="compositionally biased region" description="Polar residues" evidence="1">
    <location>
        <begin position="321"/>
        <end position="336"/>
    </location>
</feature>
<accession>A0A2K0U5W1</accession>
<dbReference type="Proteomes" id="UP000236290">
    <property type="component" value="Unassembled WGS sequence"/>
</dbReference>
<reference evidence="2 3" key="1">
    <citation type="submission" date="2017-02" db="EMBL/GenBank/DDBJ databases">
        <title>Genomes of Trichoderma spp. with biocontrol activity.</title>
        <authorList>
            <person name="Gardiner D."/>
            <person name="Kazan K."/>
            <person name="Vos C."/>
            <person name="Harvey P."/>
        </authorList>
    </citation>
    <scope>NUCLEOTIDE SEQUENCE [LARGE SCALE GENOMIC DNA]</scope>
    <source>
        <strain evidence="2 3">Tr1</strain>
    </source>
</reference>
<evidence type="ECO:0000313" key="2">
    <source>
        <dbReference type="EMBL" id="PNP53172.1"/>
    </source>
</evidence>
<dbReference type="PANTHER" id="PTHR35391:SF5">
    <property type="entry name" value="DUF6590 DOMAIN-CONTAINING PROTEIN"/>
    <property type="match status" value="1"/>
</dbReference>
<proteinExistence type="predicted"/>
<feature type="region of interest" description="Disordered" evidence="1">
    <location>
        <begin position="297"/>
        <end position="336"/>
    </location>
</feature>
<dbReference type="AlphaFoldDB" id="A0A2K0U5W1"/>
<dbReference type="PANTHER" id="PTHR35391">
    <property type="entry name" value="C2H2-TYPE DOMAIN-CONTAINING PROTEIN-RELATED"/>
    <property type="match status" value="1"/>
</dbReference>
<gene>
    <name evidence="2" type="ORF">THARTR1_06382</name>
</gene>
<sequence>MTSPASESQVSDYGDIHHATMGCIFDLEACLSIKPLMEESWAESRLADLNLWASGVGAVASPNVSLDRRLQFQPKPRLVLINLLLTLREFISSCRMHVLKETDDKMETESKGESEAAPVSPAESALELTLGDDSDPTLSSMSWFKALAYSQKAASDTFTDSDVGDELADPHSEVTLKKVMKDIDDILDQLIMLGFAIRKSGTVARLRKADSSFRLDENEDLQKHLEFILLNNAARRQKNGKDNVKSTTKGKLQEVTPEQQHLILANLRRRHRFRYARRHQQKLDQLTVYHLMPLVHPAKKHQKKTPKLNKSPASDDKNLPLLSTTSLQDSKTSTTTPSLIEGDILQTAMPTAAAASRVSVSVATMHYPSPPPTSQQMRGFKCPCCYQTLPEMFKNWSRWRYGTI</sequence>
<dbReference type="EMBL" id="MTYI01000088">
    <property type="protein sequence ID" value="PNP53172.1"/>
    <property type="molecule type" value="Genomic_DNA"/>
</dbReference>
<organism evidence="2 3">
    <name type="scientific">Trichoderma harzianum</name>
    <name type="common">Hypocrea lixii</name>
    <dbReference type="NCBI Taxonomy" id="5544"/>
    <lineage>
        <taxon>Eukaryota</taxon>
        <taxon>Fungi</taxon>
        <taxon>Dikarya</taxon>
        <taxon>Ascomycota</taxon>
        <taxon>Pezizomycotina</taxon>
        <taxon>Sordariomycetes</taxon>
        <taxon>Hypocreomycetidae</taxon>
        <taxon>Hypocreales</taxon>
        <taxon>Hypocreaceae</taxon>
        <taxon>Trichoderma</taxon>
    </lineage>
</organism>
<feature type="compositionally biased region" description="Basic residues" evidence="1">
    <location>
        <begin position="297"/>
        <end position="307"/>
    </location>
</feature>
<comment type="caution">
    <text evidence="2">The sequence shown here is derived from an EMBL/GenBank/DDBJ whole genome shotgun (WGS) entry which is preliminary data.</text>
</comment>
<feature type="region of interest" description="Disordered" evidence="1">
    <location>
        <begin position="102"/>
        <end position="124"/>
    </location>
</feature>
<feature type="compositionally biased region" description="Basic and acidic residues" evidence="1">
    <location>
        <begin position="102"/>
        <end position="114"/>
    </location>
</feature>
<protein>
    <submittedName>
        <fullName evidence="2">Uncharacterized protein</fullName>
    </submittedName>
</protein>
<feature type="compositionally biased region" description="Low complexity" evidence="1">
    <location>
        <begin position="115"/>
        <end position="124"/>
    </location>
</feature>
<dbReference type="OrthoDB" id="4890821at2759"/>
<name>A0A2K0U5W1_TRIHA</name>
<evidence type="ECO:0000256" key="1">
    <source>
        <dbReference type="SAM" id="MobiDB-lite"/>
    </source>
</evidence>